<dbReference type="PANTHER" id="PTHR36836:SF1">
    <property type="entry name" value="COLANIC ACID BIOSYNTHESIS PROTEIN WCAK"/>
    <property type="match status" value="1"/>
</dbReference>
<reference evidence="2 3" key="1">
    <citation type="submission" date="2019-02" db="EMBL/GenBank/DDBJ databases">
        <title>Aquabacterium sp. strain KMB7.</title>
        <authorList>
            <person name="Chen W.-M."/>
        </authorList>
    </citation>
    <scope>NUCLEOTIDE SEQUENCE [LARGE SCALE GENOMIC DNA]</scope>
    <source>
        <strain evidence="2 3">KMB7</strain>
    </source>
</reference>
<dbReference type="Proteomes" id="UP000292120">
    <property type="component" value="Unassembled WGS sequence"/>
</dbReference>
<dbReference type="AlphaFoldDB" id="A0A4Q9GXY8"/>
<evidence type="ECO:0000259" key="1">
    <source>
        <dbReference type="Pfam" id="PF04230"/>
    </source>
</evidence>
<comment type="caution">
    <text evidence="2">The sequence shown here is derived from an EMBL/GenBank/DDBJ whole genome shotgun (WGS) entry which is preliminary data.</text>
</comment>
<keyword evidence="3" id="KW-1185">Reference proteome</keyword>
<evidence type="ECO:0000313" key="2">
    <source>
        <dbReference type="EMBL" id="TBO31081.1"/>
    </source>
</evidence>
<sequence length="141" mass="15281">MHWVNTREPFGDRAVLTKLASAINARAPGRALHFVPKLNAREIKRLCESLDFVITGRMHLAIAALGSGTPALCIAYQQKFEGLLMHFNLPGDLAVPASLLNDPASMASRIAKAVAGKDAQQRSIRSRAKRVAKFSAKNFSG</sequence>
<protein>
    <recommendedName>
        <fullName evidence="1">Polysaccharide pyruvyl transferase domain-containing protein</fullName>
    </recommendedName>
</protein>
<feature type="domain" description="Polysaccharide pyruvyl transferase" evidence="1">
    <location>
        <begin position="26"/>
        <end position="77"/>
    </location>
</feature>
<dbReference type="OrthoDB" id="1814359at2"/>
<proteinExistence type="predicted"/>
<accession>A0A4Q9GXY8</accession>
<dbReference type="Pfam" id="PF04230">
    <property type="entry name" value="PS_pyruv_trans"/>
    <property type="match status" value="1"/>
</dbReference>
<name>A0A4Q9GXY8_9BURK</name>
<organism evidence="2 3">
    <name type="scientific">Aquabacterium lacunae</name>
    <dbReference type="NCBI Taxonomy" id="2528630"/>
    <lineage>
        <taxon>Bacteria</taxon>
        <taxon>Pseudomonadati</taxon>
        <taxon>Pseudomonadota</taxon>
        <taxon>Betaproteobacteria</taxon>
        <taxon>Burkholderiales</taxon>
        <taxon>Aquabacterium</taxon>
    </lineage>
</organism>
<dbReference type="PANTHER" id="PTHR36836">
    <property type="entry name" value="COLANIC ACID BIOSYNTHESIS PROTEIN WCAK"/>
    <property type="match status" value="1"/>
</dbReference>
<evidence type="ECO:0000313" key="3">
    <source>
        <dbReference type="Proteomes" id="UP000292120"/>
    </source>
</evidence>
<dbReference type="EMBL" id="SIXI01000003">
    <property type="protein sequence ID" value="TBO31081.1"/>
    <property type="molecule type" value="Genomic_DNA"/>
</dbReference>
<dbReference type="InterPro" id="IPR007345">
    <property type="entry name" value="Polysacch_pyruvyl_Trfase"/>
</dbReference>
<gene>
    <name evidence="2" type="ORF">EYS42_07455</name>
</gene>